<keyword evidence="13" id="KW-0472">Membrane</keyword>
<dbReference type="SUPFAM" id="SSF56112">
    <property type="entry name" value="Protein kinase-like (PK-like)"/>
    <property type="match status" value="1"/>
</dbReference>
<keyword evidence="13" id="KW-1133">Transmembrane helix</keyword>
<dbReference type="Proteomes" id="UP000038045">
    <property type="component" value="Unplaced"/>
</dbReference>
<dbReference type="Pfam" id="PF00041">
    <property type="entry name" value="fn3"/>
    <property type="match status" value="1"/>
</dbReference>
<feature type="domain" description="Fibronectin type-III" evidence="16">
    <location>
        <begin position="1592"/>
        <end position="1713"/>
    </location>
</feature>
<dbReference type="SMART" id="SM00219">
    <property type="entry name" value="TyrKc"/>
    <property type="match status" value="1"/>
</dbReference>
<dbReference type="InterPro" id="IPR003961">
    <property type="entry name" value="FN3_dom"/>
</dbReference>
<dbReference type="Pfam" id="PF25494">
    <property type="entry name" value="Beta-prop_Rol-3"/>
    <property type="match status" value="1"/>
</dbReference>
<dbReference type="STRING" id="131310.A0A0N4ZIK1"/>
<dbReference type="InterPro" id="IPR001245">
    <property type="entry name" value="Ser-Thr/Tyr_kinase_cat_dom"/>
</dbReference>
<evidence type="ECO:0000259" key="15">
    <source>
        <dbReference type="PROSITE" id="PS50011"/>
    </source>
</evidence>
<name>A0A0N4ZIK1_PARTI</name>
<evidence type="ECO:0000256" key="5">
    <source>
        <dbReference type="ARBA" id="ARBA00022741"/>
    </source>
</evidence>
<evidence type="ECO:0000256" key="4">
    <source>
        <dbReference type="ARBA" id="ARBA00022679"/>
    </source>
</evidence>
<keyword evidence="8" id="KW-0829">Tyrosine-protein kinase</keyword>
<dbReference type="PANTHER" id="PTHR24416">
    <property type="entry name" value="TYROSINE-PROTEIN KINASE RECEPTOR"/>
    <property type="match status" value="1"/>
</dbReference>
<dbReference type="PROSITE" id="PS50011">
    <property type="entry name" value="PROTEIN_KINASE_DOM"/>
    <property type="match status" value="1"/>
</dbReference>
<evidence type="ECO:0000259" key="16">
    <source>
        <dbReference type="PROSITE" id="PS50853"/>
    </source>
</evidence>
<keyword evidence="4" id="KW-0808">Transferase</keyword>
<dbReference type="Gene3D" id="1.10.510.10">
    <property type="entry name" value="Transferase(Phosphotransferase) domain 1"/>
    <property type="match status" value="1"/>
</dbReference>
<dbReference type="PROSITE" id="PS50853">
    <property type="entry name" value="FN3"/>
    <property type="match status" value="2"/>
</dbReference>
<feature type="chain" id="PRO_5005891767" description="receptor protein-tyrosine kinase" evidence="14">
    <location>
        <begin position="18"/>
        <end position="2498"/>
    </location>
</feature>
<keyword evidence="3" id="KW-0597">Phosphoprotein</keyword>
<dbReference type="Gene3D" id="2.60.40.10">
    <property type="entry name" value="Immunoglobulins"/>
    <property type="match status" value="3"/>
</dbReference>
<dbReference type="SUPFAM" id="SSF49265">
    <property type="entry name" value="Fibronectin type III"/>
    <property type="match status" value="3"/>
</dbReference>
<evidence type="ECO:0000313" key="18">
    <source>
        <dbReference type="WBParaSite" id="PTRK_0000776100.1"/>
    </source>
</evidence>
<evidence type="ECO:0000313" key="17">
    <source>
        <dbReference type="Proteomes" id="UP000038045"/>
    </source>
</evidence>
<keyword evidence="9" id="KW-0325">Glycoprotein</keyword>
<feature type="region of interest" description="Disordered" evidence="12">
    <location>
        <begin position="2328"/>
        <end position="2380"/>
    </location>
</feature>
<dbReference type="Gene3D" id="3.30.200.20">
    <property type="entry name" value="Phosphorylase Kinase, domain 1"/>
    <property type="match status" value="1"/>
</dbReference>
<dbReference type="PANTHER" id="PTHR24416:SF527">
    <property type="entry name" value="PROTO-ONCOGENE TYROSINE-PROTEIN KINASE ROS"/>
    <property type="match status" value="1"/>
</dbReference>
<dbReference type="InterPro" id="IPR013783">
    <property type="entry name" value="Ig-like_fold"/>
</dbReference>
<dbReference type="PROSITE" id="PS00107">
    <property type="entry name" value="PROTEIN_KINASE_ATP"/>
    <property type="match status" value="1"/>
</dbReference>
<dbReference type="WBParaSite" id="PTRK_0000776100.1">
    <property type="protein sequence ID" value="PTRK_0000776100.1"/>
    <property type="gene ID" value="PTRK_0000776100"/>
</dbReference>
<feature type="binding site" evidence="11">
    <location>
        <position position="2052"/>
    </location>
    <ligand>
        <name>ATP</name>
        <dbReference type="ChEBI" id="CHEBI:30616"/>
    </ligand>
</feature>
<feature type="compositionally biased region" description="Basic and acidic residues" evidence="12">
    <location>
        <begin position="2331"/>
        <end position="2348"/>
    </location>
</feature>
<evidence type="ECO:0000256" key="7">
    <source>
        <dbReference type="ARBA" id="ARBA00022840"/>
    </source>
</evidence>
<accession>A0A0N4ZIK1</accession>
<feature type="transmembrane region" description="Helical" evidence="13">
    <location>
        <begin position="1938"/>
        <end position="1963"/>
    </location>
</feature>
<keyword evidence="7 11" id="KW-0067">ATP-binding</keyword>
<evidence type="ECO:0000256" key="14">
    <source>
        <dbReference type="SAM" id="SignalP"/>
    </source>
</evidence>
<evidence type="ECO:0000256" key="6">
    <source>
        <dbReference type="ARBA" id="ARBA00022777"/>
    </source>
</evidence>
<evidence type="ECO:0000256" key="13">
    <source>
        <dbReference type="SAM" id="Phobius"/>
    </source>
</evidence>
<dbReference type="GO" id="GO:0005524">
    <property type="term" value="F:ATP binding"/>
    <property type="evidence" value="ECO:0007669"/>
    <property type="project" value="UniProtKB-UniRule"/>
</dbReference>
<protein>
    <recommendedName>
        <fullName evidence="2">receptor protein-tyrosine kinase</fullName>
        <ecNumber evidence="2">2.7.10.1</ecNumber>
    </recommendedName>
</protein>
<feature type="domain" description="Fibronectin type-III" evidence="16">
    <location>
        <begin position="1093"/>
        <end position="1192"/>
    </location>
</feature>
<comment type="catalytic activity">
    <reaction evidence="10">
        <text>L-tyrosyl-[protein] + ATP = O-phospho-L-tyrosyl-[protein] + ADP + H(+)</text>
        <dbReference type="Rhea" id="RHEA:10596"/>
        <dbReference type="Rhea" id="RHEA-COMP:10136"/>
        <dbReference type="Rhea" id="RHEA-COMP:20101"/>
        <dbReference type="ChEBI" id="CHEBI:15378"/>
        <dbReference type="ChEBI" id="CHEBI:30616"/>
        <dbReference type="ChEBI" id="CHEBI:46858"/>
        <dbReference type="ChEBI" id="CHEBI:61978"/>
        <dbReference type="ChEBI" id="CHEBI:456216"/>
        <dbReference type="EC" id="2.7.10.1"/>
    </reaction>
</comment>
<dbReference type="InterPro" id="IPR057329">
    <property type="entry name" value="Beta-prop_Rol-3"/>
</dbReference>
<dbReference type="EC" id="2.7.10.1" evidence="2"/>
<evidence type="ECO:0000256" key="10">
    <source>
        <dbReference type="ARBA" id="ARBA00051243"/>
    </source>
</evidence>
<dbReference type="InterPro" id="IPR050122">
    <property type="entry name" value="RTK"/>
</dbReference>
<dbReference type="CDD" id="cd00063">
    <property type="entry name" value="FN3"/>
    <property type="match status" value="3"/>
</dbReference>
<dbReference type="Pfam" id="PF07714">
    <property type="entry name" value="PK_Tyr_Ser-Thr"/>
    <property type="match status" value="1"/>
</dbReference>
<reference evidence="18" key="1">
    <citation type="submission" date="2017-02" db="UniProtKB">
        <authorList>
            <consortium name="WormBaseParasite"/>
        </authorList>
    </citation>
    <scope>IDENTIFICATION</scope>
</reference>
<dbReference type="InterPro" id="IPR000719">
    <property type="entry name" value="Prot_kinase_dom"/>
</dbReference>
<dbReference type="Pfam" id="PF26432">
    <property type="entry name" value="Roller3_N"/>
    <property type="match status" value="1"/>
</dbReference>
<feature type="domain" description="Protein kinase" evidence="15">
    <location>
        <begin position="2017"/>
        <end position="2289"/>
    </location>
</feature>
<dbReference type="GO" id="GO:0007169">
    <property type="term" value="P:cell surface receptor protein tyrosine kinase signaling pathway"/>
    <property type="evidence" value="ECO:0007669"/>
    <property type="project" value="InterPro"/>
</dbReference>
<evidence type="ECO:0000256" key="3">
    <source>
        <dbReference type="ARBA" id="ARBA00022553"/>
    </source>
</evidence>
<evidence type="ECO:0000256" key="9">
    <source>
        <dbReference type="ARBA" id="ARBA00023180"/>
    </source>
</evidence>
<keyword evidence="5 11" id="KW-0547">Nucleotide-binding</keyword>
<dbReference type="InterPro" id="IPR058726">
    <property type="entry name" value="Roller3_N"/>
</dbReference>
<proteinExistence type="predicted"/>
<comment type="subcellular location">
    <subcellularLocation>
        <location evidence="1">Membrane</location>
        <topology evidence="1">Single-pass membrane protein</topology>
    </subcellularLocation>
</comment>
<evidence type="ECO:0000256" key="8">
    <source>
        <dbReference type="ARBA" id="ARBA00023137"/>
    </source>
</evidence>
<dbReference type="InterPro" id="IPR011009">
    <property type="entry name" value="Kinase-like_dom_sf"/>
</dbReference>
<evidence type="ECO:0000256" key="2">
    <source>
        <dbReference type="ARBA" id="ARBA00011902"/>
    </source>
</evidence>
<organism evidence="17 18">
    <name type="scientific">Parastrongyloides trichosuri</name>
    <name type="common">Possum-specific nematode worm</name>
    <dbReference type="NCBI Taxonomy" id="131310"/>
    <lineage>
        <taxon>Eukaryota</taxon>
        <taxon>Metazoa</taxon>
        <taxon>Ecdysozoa</taxon>
        <taxon>Nematoda</taxon>
        <taxon>Chromadorea</taxon>
        <taxon>Rhabditida</taxon>
        <taxon>Tylenchina</taxon>
        <taxon>Panagrolaimomorpha</taxon>
        <taxon>Strongyloidoidea</taxon>
        <taxon>Strongyloididae</taxon>
        <taxon>Parastrongyloides</taxon>
    </lineage>
</organism>
<keyword evidence="14" id="KW-0732">Signal</keyword>
<dbReference type="PRINTS" id="PR00109">
    <property type="entry name" value="TYRKINASE"/>
</dbReference>
<evidence type="ECO:0000256" key="12">
    <source>
        <dbReference type="SAM" id="MobiDB-lite"/>
    </source>
</evidence>
<sequence length="2498" mass="282485">MLLIIILLLYYPSTTFCTIFSNTLNSCNDACVDRNLAIPLKSNQLMWEGNYFEKCNYSCHIVSCQEGCKDLEGIQSNCTGRCDGTSSPEACYQGCRNVIDTFLHTLQELINHVSLSVDVNEHEGIKVKFEFEEQYTGILQDIGTTNIQYYAQSKSSTLSSGWKWSKLGEEAFKDKISSSFIYVPFEESPSVVFRLALVWRNFTIVSRSLTRHLPTQPYIFSEPKVTSSLQLDKDKYVICYEILRISNPEFKIILKKDDGKVIHEHVTTSSCSVFKNLTINNCCKVSINVIDKDKDIKETPTLIYDIKLKEISYTNEEDGKSSLIFTNSTHLFEVKDLNDYIMLNDPILLNFIAPENTKITVIINVDKYNLLIALNDGSIIKYNIKNYMDKNEIMINNGEDENNHNGTENTLTTIPLPTSLIDNLIKLKDNDGIPILDISIDPFQGYFYFIQENHGIFRCSLINGCSKEYLTKMITEIGKDIKKISLDYINGELYLTNSIGELFGTSLLPYNITGDYTFPVVKKIDNGLKDKKSKLIYGSTVNIEENKLIVTTKNGSLMSMNIVTGRWRNIRSNVNLNDIYKEVKKFYLYNNRLFWISTSCGDTHPWEFCLYSEESDSNGNNIHLNRYLYAGPVVSFTFLKNYDTPKFIQPPAKVGLIVSGFDCRITWLPIKPLPYQNNDIRWMNIFYEVKLESENGGSQEIKGLSSNESSIVLKIKPNIKYTALVRVCIPGIDICSEYSKGENTGFQLLENDKDLIKEKIIMYSWKKGSDENLTINNILGIEMNDGLDYYPQIPIDTSAIIAYENSTKSIYFSKSNIISIAKINSNSPSFRFMDYITVSHLILMSKRASIIIASSYSISVYRLTSTFDYQIYQCYNDTCGEVIGVTGDDDSGEIFYLTQNRNGTVQLFNFNEETKESSFIAESDDFPSVNQIVVIEEKFLFLTKLGNVGMCDKTLGNININLAVKDVLFLLPLQKLYDPNSTESTNFLLNDNRITFDGDIEFGKNERSELSWKTIPKIAFNSAIYKVQLFKDSFVGDRNVEVSLNTTLDIPQKILNKWNSKQKFDVIVDAITPWTLATCNMTGIIAPIKPPSPPSNLEIYATQQTTVDGARAIVDLFWDEPQESNGDILSYQVNCTNLESGISKIEVINVRKSRTFSIATKSGKIVCCVAASNEPGIFGKYSDPISIDSSELKPLVRLFAIDSIGNMMALTNWSDGISGKKIKRQAEPAYQSMDFVSTELYAIRREPDNNQLFIVLLDLNDITTILHKVAINGEFSQIEAITSDWVANRLLIVANHQVMQISLELFTSLSVVTPKKLFSLSTASQDAKQLLFDPFTFHGYLLTKNGSLFSLNFKEGTEQNLALSIDCLRSQTVTSTMTEYIWNRATSPLIYALTWNGLITIDPKTKTCKDISIDWSVFGEKGIKSISSFSIADKLFVFVTSSQLLIYNRNSATASPISIVNPPLKQILAVSQSSQPSPDRSCFALPPSTNIKFNLKNEDKSGALIEITEPTIPSSCSAISFPPTQYEVHFKRKNTDKVKHIQSISNIIHVENGILDRDTDYEVSITWLNRYFPPTSQSEPKYLKTGYGYPSAPQNFNAFSVSPDTIILYWLLPQVLNAPIDEIRYKITQQSSSLTSPSGIGARNYINGAFSSSSTDVIVCNENPCQAKVTNLRPSTDYKFWVTAIHESHLKNQLILDDTEAMSNESNVRTKDIPGTLRPDNVTSDYIILRFSSLEPESEPVKLAVEYRQSGVDSNYISPANVSFTPADMEGSKTITVTLENLRSATTYDYRLVATYNGEYEFQGKNKSYTETFFQTAQQIKTKPGTPSAPQLVTTTKDQEGWIVRWEAPLSDGGAVITSYAVDLRQNSSSEWEIAERGLTADKLWWRPIITGSNYLPMNPMYVEYRIRATNSEGFGNYAYSKLDPKLLENEKNEKINILFWIVLLSILLLLVLFCGIIVFMGYKKKVKRDKRKEKINKTISLDMIGQLNRFPQRMSELPLELKNELNTLPKVNKDDVRYVKFLGSGSFGEVYEGEGKNIPMYGNKTISFAIKSLKPGYSEDDRIKFLKEAILMNNFDHRNIVKLLGVCFDNDTNFLLIELMEGGDLLKFLRDSRPADGVPSKLSLKELISIMVDIGRGASYLEMNRHVHRDIAARNCLITSKLPANRIAKIADFGLARDVYNGDYYRVSGDDFLPLRWLAPEAAKDGYFSNKSDLWSFGILLWEILTLGQTPYGKRKNYEVISYVNSGGLPDKPEYCPDEIYDIVKECLIFNVSERPSFSMILPKLEDLRCKPDYNDDEPFPPVNECFGHHNQGFEMSMASLGTNSMSDSLRLESRKDSNNSRFDKSNRSMGRRNNKPSLLRSFRKDKKTSQPEPLPTMEEVNLSIRKSINRKHSNMRPESVLSSNTLSTSLDPDYELTGPHRSSSLGFNNEGFNNDYLNYYERPVSTSNPVYFNPYKNKAPLPPKNSNDINKSQNSSSTNSEDNGDNSLKTGRVSCV</sequence>
<dbReference type="PROSITE" id="PS00239">
    <property type="entry name" value="RECEPTOR_TYR_KIN_II"/>
    <property type="match status" value="1"/>
</dbReference>
<feature type="signal peptide" evidence="14">
    <location>
        <begin position="1"/>
        <end position="17"/>
    </location>
</feature>
<dbReference type="SMART" id="SM00060">
    <property type="entry name" value="FN3"/>
    <property type="match status" value="4"/>
</dbReference>
<feature type="compositionally biased region" description="Polar residues" evidence="12">
    <location>
        <begin position="2466"/>
        <end position="2491"/>
    </location>
</feature>
<dbReference type="InterPro" id="IPR017441">
    <property type="entry name" value="Protein_kinase_ATP_BS"/>
</dbReference>
<evidence type="ECO:0000256" key="1">
    <source>
        <dbReference type="ARBA" id="ARBA00004167"/>
    </source>
</evidence>
<feature type="region of interest" description="Disordered" evidence="12">
    <location>
        <begin position="2453"/>
        <end position="2498"/>
    </location>
</feature>
<dbReference type="InterPro" id="IPR036116">
    <property type="entry name" value="FN3_sf"/>
</dbReference>
<evidence type="ECO:0000256" key="11">
    <source>
        <dbReference type="PROSITE-ProRule" id="PRU10141"/>
    </source>
</evidence>
<dbReference type="GO" id="GO:0004714">
    <property type="term" value="F:transmembrane receptor protein tyrosine kinase activity"/>
    <property type="evidence" value="ECO:0007669"/>
    <property type="project" value="UniProtKB-EC"/>
</dbReference>
<dbReference type="GO" id="GO:0043235">
    <property type="term" value="C:receptor complex"/>
    <property type="evidence" value="ECO:0007669"/>
    <property type="project" value="TreeGrafter"/>
</dbReference>
<dbReference type="InterPro" id="IPR002011">
    <property type="entry name" value="Tyr_kinase_rcpt_2_CS"/>
</dbReference>
<keyword evidence="6" id="KW-0418">Kinase</keyword>
<dbReference type="GO" id="GO:0005886">
    <property type="term" value="C:plasma membrane"/>
    <property type="evidence" value="ECO:0007669"/>
    <property type="project" value="TreeGrafter"/>
</dbReference>
<dbReference type="InterPro" id="IPR020635">
    <property type="entry name" value="Tyr_kinase_cat_dom"/>
</dbReference>
<dbReference type="GO" id="GO:0032006">
    <property type="term" value="P:regulation of TOR signaling"/>
    <property type="evidence" value="ECO:0007669"/>
    <property type="project" value="TreeGrafter"/>
</dbReference>
<keyword evidence="17" id="KW-1185">Reference proteome</keyword>
<keyword evidence="13" id="KW-0812">Transmembrane</keyword>